<keyword evidence="9 11" id="KW-0808">Transferase</keyword>
<dbReference type="Gene3D" id="3.40.50.2020">
    <property type="match status" value="1"/>
</dbReference>
<reference evidence="14" key="1">
    <citation type="submission" date="2021-04" db="EMBL/GenBank/DDBJ databases">
        <title>Pseudonocardia sp. nov., isolated from sandy soil of mangrove forest.</title>
        <authorList>
            <person name="Zan Z."/>
            <person name="Huang R."/>
            <person name="Liu W."/>
        </authorList>
    </citation>
    <scope>NUCLEOTIDE SEQUENCE</scope>
    <source>
        <strain evidence="14">S2-4</strain>
    </source>
</reference>
<dbReference type="GO" id="GO:0003999">
    <property type="term" value="F:adenine phosphoribosyltransferase activity"/>
    <property type="evidence" value="ECO:0007669"/>
    <property type="project" value="UniProtKB-EC"/>
</dbReference>
<name>A0ABT0ZRT7_9PSEU</name>
<evidence type="ECO:0000256" key="4">
    <source>
        <dbReference type="ARBA" id="ARBA00004659"/>
    </source>
</evidence>
<dbReference type="InterPro" id="IPR005764">
    <property type="entry name" value="Ade_phspho_trans"/>
</dbReference>
<accession>A0ABT0ZRT7</accession>
<dbReference type="InterPro" id="IPR029057">
    <property type="entry name" value="PRTase-like"/>
</dbReference>
<dbReference type="Proteomes" id="UP001165283">
    <property type="component" value="Unassembled WGS sequence"/>
</dbReference>
<keyword evidence="7 11" id="KW-0963">Cytoplasm</keyword>
<dbReference type="PANTHER" id="PTHR32315">
    <property type="entry name" value="ADENINE PHOSPHORIBOSYLTRANSFERASE"/>
    <property type="match status" value="1"/>
</dbReference>
<evidence type="ECO:0000256" key="1">
    <source>
        <dbReference type="ARBA" id="ARBA00000868"/>
    </source>
</evidence>
<keyword evidence="15" id="KW-1185">Reference proteome</keyword>
<comment type="caution">
    <text evidence="14">The sequence shown here is derived from an EMBL/GenBank/DDBJ whole genome shotgun (WGS) entry which is preliminary data.</text>
</comment>
<evidence type="ECO:0000256" key="11">
    <source>
        <dbReference type="HAMAP-Rule" id="MF_00004"/>
    </source>
</evidence>
<evidence type="ECO:0000256" key="7">
    <source>
        <dbReference type="ARBA" id="ARBA00022490"/>
    </source>
</evidence>
<keyword evidence="12" id="KW-0812">Transmembrane</keyword>
<evidence type="ECO:0000313" key="15">
    <source>
        <dbReference type="Proteomes" id="UP001165283"/>
    </source>
</evidence>
<keyword evidence="8 11" id="KW-0328">Glycosyltransferase</keyword>
<gene>
    <name evidence="11" type="primary">apt</name>
    <name evidence="14" type="ORF">KDL28_00050</name>
</gene>
<evidence type="ECO:0000256" key="10">
    <source>
        <dbReference type="ARBA" id="ARBA00022726"/>
    </source>
</evidence>
<dbReference type="EC" id="2.4.2.7" evidence="6 11"/>
<comment type="pathway">
    <text evidence="4 11">Purine metabolism; AMP biosynthesis via salvage pathway; AMP from adenine: step 1/1.</text>
</comment>
<proteinExistence type="inferred from homology"/>
<feature type="domain" description="Phosphoribosyltransferase" evidence="13">
    <location>
        <begin position="56"/>
        <end position="158"/>
    </location>
</feature>
<dbReference type="SUPFAM" id="SSF53271">
    <property type="entry name" value="PRTase-like"/>
    <property type="match status" value="1"/>
</dbReference>
<comment type="similarity">
    <text evidence="5 11">Belongs to the purine/pyrimidine phosphoribosyltransferase family.</text>
</comment>
<comment type="catalytic activity">
    <reaction evidence="1 11">
        <text>AMP + diphosphate = 5-phospho-alpha-D-ribose 1-diphosphate + adenine</text>
        <dbReference type="Rhea" id="RHEA:16609"/>
        <dbReference type="ChEBI" id="CHEBI:16708"/>
        <dbReference type="ChEBI" id="CHEBI:33019"/>
        <dbReference type="ChEBI" id="CHEBI:58017"/>
        <dbReference type="ChEBI" id="CHEBI:456215"/>
        <dbReference type="EC" id="2.4.2.7"/>
    </reaction>
</comment>
<dbReference type="InterPro" id="IPR000836">
    <property type="entry name" value="PRTase_dom"/>
</dbReference>
<dbReference type="InterPro" id="IPR050054">
    <property type="entry name" value="UPRTase/APRTase"/>
</dbReference>
<evidence type="ECO:0000259" key="13">
    <source>
        <dbReference type="Pfam" id="PF00156"/>
    </source>
</evidence>
<feature type="transmembrane region" description="Helical" evidence="12">
    <location>
        <begin position="68"/>
        <end position="86"/>
    </location>
</feature>
<sequence>MGVEWDAEDVAGRVLDLIVDVPDHPLPGVLFRDVSPVLADGEAFTAIATELAALTGEAELVAGIEARGFLLAAAVAVVAGVGVVPVRKAGKLPRVAGSRTYELEYGTATLELPADTVAPGARVFVVDDVLATGGTAAATIDLLADAGADVVGVGVLLELSALGGRDRLGAVPLHALLRA</sequence>
<organism evidence="14 15">
    <name type="scientific">Pseudonocardia humida</name>
    <dbReference type="NCBI Taxonomy" id="2800819"/>
    <lineage>
        <taxon>Bacteria</taxon>
        <taxon>Bacillati</taxon>
        <taxon>Actinomycetota</taxon>
        <taxon>Actinomycetes</taxon>
        <taxon>Pseudonocardiales</taxon>
        <taxon>Pseudonocardiaceae</taxon>
        <taxon>Pseudonocardia</taxon>
    </lineage>
</organism>
<keyword evidence="12" id="KW-0472">Membrane</keyword>
<evidence type="ECO:0000256" key="9">
    <source>
        <dbReference type="ARBA" id="ARBA00022679"/>
    </source>
</evidence>
<dbReference type="Pfam" id="PF00156">
    <property type="entry name" value="Pribosyltran"/>
    <property type="match status" value="1"/>
</dbReference>
<protein>
    <recommendedName>
        <fullName evidence="6 11">Adenine phosphoribosyltransferase</fullName>
        <shortName evidence="11">APRT</shortName>
        <ecNumber evidence="6 11">2.4.2.7</ecNumber>
    </recommendedName>
</protein>
<dbReference type="PANTHER" id="PTHR32315:SF3">
    <property type="entry name" value="ADENINE PHOSPHORIBOSYLTRANSFERASE"/>
    <property type="match status" value="1"/>
</dbReference>
<dbReference type="HAMAP" id="MF_00004">
    <property type="entry name" value="Aden_phosphoribosyltr"/>
    <property type="match status" value="1"/>
</dbReference>
<dbReference type="EMBL" id="JAGSOV010000001">
    <property type="protein sequence ID" value="MCO1653437.1"/>
    <property type="molecule type" value="Genomic_DNA"/>
</dbReference>
<comment type="function">
    <text evidence="2 11">Catalyzes a salvage reaction resulting in the formation of AMP, that is energically less costly than de novo synthesis.</text>
</comment>
<evidence type="ECO:0000256" key="5">
    <source>
        <dbReference type="ARBA" id="ARBA00008391"/>
    </source>
</evidence>
<evidence type="ECO:0000256" key="3">
    <source>
        <dbReference type="ARBA" id="ARBA00004496"/>
    </source>
</evidence>
<comment type="subunit">
    <text evidence="11">Homodimer.</text>
</comment>
<keyword evidence="12" id="KW-1133">Transmembrane helix</keyword>
<dbReference type="NCBIfam" id="NF002636">
    <property type="entry name" value="PRK02304.1-5"/>
    <property type="match status" value="1"/>
</dbReference>
<keyword evidence="10 11" id="KW-0660">Purine salvage</keyword>
<comment type="subcellular location">
    <subcellularLocation>
        <location evidence="3 11">Cytoplasm</location>
    </subcellularLocation>
</comment>
<evidence type="ECO:0000256" key="8">
    <source>
        <dbReference type="ARBA" id="ARBA00022676"/>
    </source>
</evidence>
<evidence type="ECO:0000256" key="2">
    <source>
        <dbReference type="ARBA" id="ARBA00003968"/>
    </source>
</evidence>
<dbReference type="CDD" id="cd06223">
    <property type="entry name" value="PRTases_typeI"/>
    <property type="match status" value="1"/>
</dbReference>
<evidence type="ECO:0000256" key="12">
    <source>
        <dbReference type="SAM" id="Phobius"/>
    </source>
</evidence>
<evidence type="ECO:0000313" key="14">
    <source>
        <dbReference type="EMBL" id="MCO1653437.1"/>
    </source>
</evidence>
<evidence type="ECO:0000256" key="6">
    <source>
        <dbReference type="ARBA" id="ARBA00011893"/>
    </source>
</evidence>